<dbReference type="RefSeq" id="WP_092845307.1">
    <property type="nucleotide sequence ID" value="NZ_FOPY01000005.1"/>
</dbReference>
<keyword evidence="1" id="KW-0732">Signal</keyword>
<dbReference type="STRING" id="442341.SAMN04487959_105170"/>
<evidence type="ECO:0000313" key="2">
    <source>
        <dbReference type="EMBL" id="SFH53978.1"/>
    </source>
</evidence>
<dbReference type="Proteomes" id="UP000199040">
    <property type="component" value="Unassembled WGS sequence"/>
</dbReference>
<dbReference type="EMBL" id="FOPY01000005">
    <property type="protein sequence ID" value="SFH53978.1"/>
    <property type="molecule type" value="Genomic_DNA"/>
</dbReference>
<feature type="signal peptide" evidence="1">
    <location>
        <begin position="1"/>
        <end position="17"/>
    </location>
</feature>
<keyword evidence="3" id="KW-1185">Reference proteome</keyword>
<evidence type="ECO:0008006" key="4">
    <source>
        <dbReference type="Google" id="ProtNLM"/>
    </source>
</evidence>
<accession>A0A1I3AV50</accession>
<organism evidence="2 3">
    <name type="scientific">Modicisalibacter xianhensis</name>
    <dbReference type="NCBI Taxonomy" id="442341"/>
    <lineage>
        <taxon>Bacteria</taxon>
        <taxon>Pseudomonadati</taxon>
        <taxon>Pseudomonadota</taxon>
        <taxon>Gammaproteobacteria</taxon>
        <taxon>Oceanospirillales</taxon>
        <taxon>Halomonadaceae</taxon>
        <taxon>Modicisalibacter</taxon>
    </lineage>
</organism>
<evidence type="ECO:0000256" key="1">
    <source>
        <dbReference type="SAM" id="SignalP"/>
    </source>
</evidence>
<proteinExistence type="predicted"/>
<evidence type="ECO:0000313" key="3">
    <source>
        <dbReference type="Proteomes" id="UP000199040"/>
    </source>
</evidence>
<dbReference type="AlphaFoldDB" id="A0A1I3AV50"/>
<gene>
    <name evidence="2" type="ORF">SAMN04487959_105170</name>
</gene>
<feature type="chain" id="PRO_5011504291" description="Lipoprotein" evidence="1">
    <location>
        <begin position="18"/>
        <end position="118"/>
    </location>
</feature>
<protein>
    <recommendedName>
        <fullName evidence="4">Lipoprotein</fullName>
    </recommendedName>
</protein>
<reference evidence="2 3" key="1">
    <citation type="submission" date="2016-10" db="EMBL/GenBank/DDBJ databases">
        <authorList>
            <person name="de Groot N.N."/>
        </authorList>
    </citation>
    <scope>NUCLEOTIDE SEQUENCE [LARGE SCALE GENOMIC DNA]</scope>
    <source>
        <strain evidence="2 3">CGMCC 1.6848</strain>
    </source>
</reference>
<dbReference type="PROSITE" id="PS51257">
    <property type="entry name" value="PROKAR_LIPOPROTEIN"/>
    <property type="match status" value="1"/>
</dbReference>
<sequence>MSRLLIVCLLLALTACAATSTSPPERELRVEASPERALAVGLDVMVERGFVIRMADTGLGRIDAVRAARPGYVVHYEVREAQSGTWLVVSGRRGTGIIEPHRFDPLLAEIAARLEATR</sequence>
<name>A0A1I3AV50_9GAMM</name>